<evidence type="ECO:0000256" key="1">
    <source>
        <dbReference type="SAM" id="MobiDB-lite"/>
    </source>
</evidence>
<sequence>MEALRRAEPEHRGEVLVHIERRCREVDALTRAARLFEELGMRETGADTRWTPGDDAERHGRGARAWREDGRAGSGGGGPGRCVV</sequence>
<evidence type="ECO:0000313" key="3">
    <source>
        <dbReference type="Proteomes" id="UP000518300"/>
    </source>
</evidence>
<dbReference type="EMBL" id="JABBJJ010000159">
    <property type="protein sequence ID" value="NMO18893.1"/>
    <property type="molecule type" value="Genomic_DNA"/>
</dbReference>
<evidence type="ECO:0000313" key="2">
    <source>
        <dbReference type="EMBL" id="NMO18893.1"/>
    </source>
</evidence>
<dbReference type="AlphaFoldDB" id="A0A848LMP1"/>
<reference evidence="2 3" key="1">
    <citation type="submission" date="2020-04" db="EMBL/GenBank/DDBJ databases">
        <title>Draft genome of Pyxidicoccus fallax type strain.</title>
        <authorList>
            <person name="Whitworth D.E."/>
        </authorList>
    </citation>
    <scope>NUCLEOTIDE SEQUENCE [LARGE SCALE GENOMIC DNA]</scope>
    <source>
        <strain evidence="2 3">DSM 14698</strain>
    </source>
</reference>
<gene>
    <name evidence="2" type="ORF">HG543_29110</name>
</gene>
<proteinExistence type="predicted"/>
<organism evidence="2 3">
    <name type="scientific">Pyxidicoccus fallax</name>
    <dbReference type="NCBI Taxonomy" id="394095"/>
    <lineage>
        <taxon>Bacteria</taxon>
        <taxon>Pseudomonadati</taxon>
        <taxon>Myxococcota</taxon>
        <taxon>Myxococcia</taxon>
        <taxon>Myxococcales</taxon>
        <taxon>Cystobacterineae</taxon>
        <taxon>Myxococcaceae</taxon>
        <taxon>Pyxidicoccus</taxon>
    </lineage>
</organism>
<name>A0A848LMP1_9BACT</name>
<protein>
    <submittedName>
        <fullName evidence="2">TPM domain-containing protein</fullName>
    </submittedName>
</protein>
<feature type="compositionally biased region" description="Gly residues" evidence="1">
    <location>
        <begin position="72"/>
        <end position="84"/>
    </location>
</feature>
<accession>A0A848LMP1</accession>
<dbReference type="RefSeq" id="WP_169348154.1">
    <property type="nucleotide sequence ID" value="NZ_JABBJJ010000159.1"/>
</dbReference>
<feature type="region of interest" description="Disordered" evidence="1">
    <location>
        <begin position="45"/>
        <end position="84"/>
    </location>
</feature>
<comment type="caution">
    <text evidence="2">The sequence shown here is derived from an EMBL/GenBank/DDBJ whole genome shotgun (WGS) entry which is preliminary data.</text>
</comment>
<keyword evidence="3" id="KW-1185">Reference proteome</keyword>
<feature type="compositionally biased region" description="Basic and acidic residues" evidence="1">
    <location>
        <begin position="55"/>
        <end position="71"/>
    </location>
</feature>
<dbReference type="Proteomes" id="UP000518300">
    <property type="component" value="Unassembled WGS sequence"/>
</dbReference>